<organism evidence="3 4">
    <name type="scientific">Oceanirhabdus seepicola</name>
    <dbReference type="NCBI Taxonomy" id="2828781"/>
    <lineage>
        <taxon>Bacteria</taxon>
        <taxon>Bacillati</taxon>
        <taxon>Bacillota</taxon>
        <taxon>Clostridia</taxon>
        <taxon>Eubacteriales</taxon>
        <taxon>Clostridiaceae</taxon>
        <taxon>Oceanirhabdus</taxon>
    </lineage>
</organism>
<dbReference type="RefSeq" id="WP_250859962.1">
    <property type="nucleotide sequence ID" value="NZ_JAGSOJ010000003.1"/>
</dbReference>
<reference evidence="3" key="2">
    <citation type="submission" date="2021-04" db="EMBL/GenBank/DDBJ databases">
        <authorList>
            <person name="Dong X."/>
        </authorList>
    </citation>
    <scope>NUCLEOTIDE SEQUENCE</scope>
    <source>
        <strain evidence="3">ZWT</strain>
    </source>
</reference>
<evidence type="ECO:0000259" key="2">
    <source>
        <dbReference type="PROSITE" id="PS51820"/>
    </source>
</evidence>
<sequence length="2511" mass="285491">MRKKRLLSFLMVLVLMLTQVGVLPVFANELPKAPINLLKAVEKNQFLIDEEFTINYKIQSQPIQADKILPESYLKDKEIVLVMDTSGSMKEEIRYNQENDHQSIFQEKYATKNVSVNLRDNHNGQDIYDYTIQFTEPSAGENVDTRYLIFYSEREIDVVGNWIKNLNSSNLKYLYNDSDRALGISSDNSKYRSLPDWLSDIEGYSFSGNKYYNVYVATINDLNNGKVIGLTKAKNTIGRTTNKKPKIDVMKEVAKNFLEKLKDDNNSGVKVALVPYASYAQDNNFNNKDFAKLSDFTQYKSLTDKIEALSADGGTNIGDGLRKAFYKFSDSDEDTRRYVILMTDGEPTFHSFIKKWKWEGSGRRRHKKWYKELYFGDGSYPNNYDYEGGGHYATEDDKLYANKAAEDLILKGGKEIESFMIAFSNDADKSELKNIANSANGYYKEAVDGNALDEVYQKLAEQIQSDLPIHGINFQETFPQGINIVEVSEGLEFNGQTVTGDIGSISYILNEESNQFEAEPFEFFIKLKGTEIGDYNLGEENTDNITSYIDYKDIDGTDGHKAFPGVDISVYENKPPEITASLSQHGTDEDKYKLSLIIDEPSKIEILNSDGERLWYKNKTGESPNNYPKTFSVQLDKADLKGNLINIKAEDKSRNKAEETVPLINLKPIEILGWNENDKTIKGILDLQTELNSTITSVKINGDIVAENRLLTEEGTYSQRVDFKEGSNSIDITVENQFKNISTETVIKVIEKYAIAPEVNIKVSDASGLRDTYDVSSQNEDKRVDEILDPSITLKGDAFANINVKGKDVDFFKYQFLNSSETPSHMPITGWESIDLNEETVNEDVVTEKRGFLNQRSFDVSHMPLLNDTTKWSDSEEVFKDPFDATTYKEAIYSSSPQQYGKLEDYIKSDGTNGKRWVTNSVFIEKMSIGGQYKESSKFWGYIKVDETGDYKFGAHSDDGCRGYITVNGETKAFVDMFKPQGRNKNIGTTNNVYSLEEGKYYPIYLEYFNWGGSAAFEIKYSDNNGSSWKRVPQNYFYPSKNITPGEYATSIFTGSKGVKFPSESGDYYIAFRTGKGTDITREGIYGPFTVNGKSTINVSKVVKGGNIVNEKNKFILEYTINPADIEPRSTFKENGELKQKIFLNNVQLQDEYPNSIEIKTGPNQSNIVKNGQKITVQIKKIEYNLITKNGQKIYSAEPIKIQVYLSAKELGDYTLSETGKSIITFTDVNEANRQIEFEPVNITVKHQLRENLKVLEVQPTLNFELEPSMFTSIAKEDGIDLTQMSMPQFISDIDKINGNYDVVYIGSKNGSYAHIGSRPNKLPYNNSKDNGTDSLEYYSENDITNRKADDLKEFVDSGQLTIFSNSVFEDNETKLHSNFNSYIGNKSNFITTDDIVEKIKSISKLYEDCNKRPILSITESPIDFLGTIDNDSTTTSNFYEDTKNMNFVFDINNINVTGNNENLMNVRLYLDKNGDGFFREDEIVEEHESKPNRRGYVLNYRLEEYFTGMMPWKLEIEDIKTGSKAYKTGYPAYKGDKLEVRVLQLIPPRNTFDISDDMKVPLSTDYYNVEVTTLRTDDFNDNYPNNIGDIKTELNGNYDMIILGFDDGFENGDLTIEAIEAIKEFIKTGQSVMFTHDTMSYHVNNYGAQCENLTEQFRDIIGQSRYNNNSIKNNDRISYNNDEFYLNEIVHDALPDATKASYGFTKGILDVKNGITPSHPHINKTYKLNEGLFTRYPYNLANNPQKQLNVATTHEQYFQLNLEDEDVIPWFTLDGEGSNSYIYDKYDGRNNYYTYTKGNITYSGTGHVNPDGNGSKKDEHEMFMNTIIKASRSANHAPTLEVTNLEENKKISKSQEKFEFSFIARDLDGDPLSGKVYINGNSVISYDEGDIKNGEQVNVEIYQGILDEYVGDNNEFTIRIVVEDPKGAIAEEIYLLRYLNNPIYMTIDEKRGYLVGETASFKLKVIADRFSDDFKTKTNNIDFSMEYDNDALKVVGDSNWEELSNITFNPDPQPQLQKKTFEFKLEQEGNYSVENIITFDYSNISVDKQEVEYSYPINVRSGMIDIEVVNSDGTAFESVKVEVEKPDGSIKDYHTNDKRITTLSNQLPGSYKFTIKDLPDKYMVKGGNFKTFELSYGNNIQKAKFELIDKSKIGLDLISESKNGYLVGDTAEITLTAIAHNDDENIRTRFRNIEYWMSRDINDALELIPNESWNIRDIDVDGKTITYDNPPNNNPPSTVLSFKVNNKPDDDKPITITNHLKYEYLSGNRDVRSDTHEIRVRSGKIRVEVVNSDSTVKVTVTRPDGSTEDYETDEDGIITLSDQPSGIYTFTLKDLDENLIVKDENLKTIDLKYEKYDQVATFELLNSTTIINNGMYINNKFVETDEVVTGFDAHLAAKFKVLDKEPEIKLILDKEFSIAQLKLFKVDNSGNLTVDYGNIGFVEIKGESIEGKKTFEIVIPELADGYNSYLLQYTVSQKAEVDDELEYNIDVNGIEGDEGQLTVVALPILD</sequence>
<comment type="caution">
    <text evidence="3">The sequence shown here is derived from an EMBL/GenBank/DDBJ whole genome shotgun (WGS) entry which is preliminary data.</text>
</comment>
<dbReference type="InterPro" id="IPR037524">
    <property type="entry name" value="PA14/GLEYA"/>
</dbReference>
<dbReference type="EMBL" id="JAGSOJ010000003">
    <property type="protein sequence ID" value="MCM1990848.1"/>
    <property type="molecule type" value="Genomic_DNA"/>
</dbReference>
<dbReference type="Proteomes" id="UP001056429">
    <property type="component" value="Unassembled WGS sequence"/>
</dbReference>
<dbReference type="SMART" id="SM00327">
    <property type="entry name" value="VWA"/>
    <property type="match status" value="1"/>
</dbReference>
<protein>
    <submittedName>
        <fullName evidence="3">DUF5057 domain-containing protein</fullName>
    </submittedName>
</protein>
<dbReference type="InterPro" id="IPR036465">
    <property type="entry name" value="vWFA_dom_sf"/>
</dbReference>
<name>A0A9J6P5U8_9CLOT</name>
<dbReference type="InterPro" id="IPR002035">
    <property type="entry name" value="VWF_A"/>
</dbReference>
<dbReference type="PROSITE" id="PS50234">
    <property type="entry name" value="VWFA"/>
    <property type="match status" value="1"/>
</dbReference>
<dbReference type="SUPFAM" id="SSF56988">
    <property type="entry name" value="Anthrax protective antigen"/>
    <property type="match status" value="1"/>
</dbReference>
<proteinExistence type="predicted"/>
<feature type="domain" description="VWFA" evidence="1">
    <location>
        <begin position="226"/>
        <end position="459"/>
    </location>
</feature>
<dbReference type="Pfam" id="PF00092">
    <property type="entry name" value="VWA"/>
    <property type="match status" value="1"/>
</dbReference>
<keyword evidence="4" id="KW-1185">Reference proteome</keyword>
<dbReference type="Pfam" id="PF07691">
    <property type="entry name" value="PA14"/>
    <property type="match status" value="1"/>
</dbReference>
<evidence type="ECO:0000259" key="1">
    <source>
        <dbReference type="PROSITE" id="PS50234"/>
    </source>
</evidence>
<reference evidence="3" key="1">
    <citation type="journal article" date="2021" name="mSystems">
        <title>Bacteria and Archaea Synergistically Convert Glycine Betaine to Biogenic Methane in the Formosa Cold Seep of the South China Sea.</title>
        <authorList>
            <person name="Li L."/>
            <person name="Zhang W."/>
            <person name="Zhang S."/>
            <person name="Song L."/>
            <person name="Sun Q."/>
            <person name="Zhang H."/>
            <person name="Xiang H."/>
            <person name="Dong X."/>
        </authorList>
    </citation>
    <scope>NUCLEOTIDE SEQUENCE</scope>
    <source>
        <strain evidence="3">ZWT</strain>
    </source>
</reference>
<dbReference type="SUPFAM" id="SSF53300">
    <property type="entry name" value="vWA-like"/>
    <property type="match status" value="1"/>
</dbReference>
<gene>
    <name evidence="3" type="ORF">KDK92_14045</name>
</gene>
<dbReference type="Gene3D" id="3.40.50.410">
    <property type="entry name" value="von Willebrand factor, type A domain"/>
    <property type="match status" value="1"/>
</dbReference>
<dbReference type="Gene3D" id="2.60.120.1560">
    <property type="match status" value="1"/>
</dbReference>
<dbReference type="PROSITE" id="PS51820">
    <property type="entry name" value="PA14"/>
    <property type="match status" value="1"/>
</dbReference>
<evidence type="ECO:0000313" key="3">
    <source>
        <dbReference type="EMBL" id="MCM1990848.1"/>
    </source>
</evidence>
<evidence type="ECO:0000313" key="4">
    <source>
        <dbReference type="Proteomes" id="UP001056429"/>
    </source>
</evidence>
<accession>A0A9J6P5U8</accession>
<dbReference type="InterPro" id="IPR011658">
    <property type="entry name" value="PA14_dom"/>
</dbReference>
<feature type="domain" description="PA14" evidence="2">
    <location>
        <begin position="878"/>
        <end position="1036"/>
    </location>
</feature>
<dbReference type="CDD" id="cd00198">
    <property type="entry name" value="vWFA"/>
    <property type="match status" value="1"/>
</dbReference>